<sequence length="126" mass="14395">MMAWMRVTTCNDTGKSHVKLSQDCLRDQIENPVTPSAPTQIGLEKRSRGKERFRRKCRRKDETREYQASEVDQSEFYGAIIVADQLHLHRADGEEDDTKPGNATEDINEPQPCKDANNVNDSSRVM</sequence>
<organism evidence="2 3">
    <name type="scientific">Salix dunnii</name>
    <dbReference type="NCBI Taxonomy" id="1413687"/>
    <lineage>
        <taxon>Eukaryota</taxon>
        <taxon>Viridiplantae</taxon>
        <taxon>Streptophyta</taxon>
        <taxon>Embryophyta</taxon>
        <taxon>Tracheophyta</taxon>
        <taxon>Spermatophyta</taxon>
        <taxon>Magnoliopsida</taxon>
        <taxon>eudicotyledons</taxon>
        <taxon>Gunneridae</taxon>
        <taxon>Pentapetalae</taxon>
        <taxon>rosids</taxon>
        <taxon>fabids</taxon>
        <taxon>Malpighiales</taxon>
        <taxon>Salicaceae</taxon>
        <taxon>Saliceae</taxon>
        <taxon>Salix</taxon>
    </lineage>
</organism>
<accession>A0A835JHN9</accession>
<evidence type="ECO:0000313" key="2">
    <source>
        <dbReference type="EMBL" id="KAF9669611.1"/>
    </source>
</evidence>
<gene>
    <name evidence="2" type="ORF">SADUNF_Sadunf14G0125400</name>
</gene>
<evidence type="ECO:0000256" key="1">
    <source>
        <dbReference type="SAM" id="MobiDB-lite"/>
    </source>
</evidence>
<feature type="compositionally biased region" description="Basic residues" evidence="1">
    <location>
        <begin position="47"/>
        <end position="58"/>
    </location>
</feature>
<feature type="compositionally biased region" description="Polar residues" evidence="1">
    <location>
        <begin position="117"/>
        <end position="126"/>
    </location>
</feature>
<feature type="region of interest" description="Disordered" evidence="1">
    <location>
        <begin position="88"/>
        <end position="126"/>
    </location>
</feature>
<dbReference type="AlphaFoldDB" id="A0A835JHN9"/>
<comment type="caution">
    <text evidence="2">The sequence shown here is derived from an EMBL/GenBank/DDBJ whole genome shotgun (WGS) entry which is preliminary data.</text>
</comment>
<evidence type="ECO:0000313" key="3">
    <source>
        <dbReference type="Proteomes" id="UP000657918"/>
    </source>
</evidence>
<keyword evidence="3" id="KW-1185">Reference proteome</keyword>
<dbReference type="Proteomes" id="UP000657918">
    <property type="component" value="Unassembled WGS sequence"/>
</dbReference>
<proteinExistence type="predicted"/>
<reference evidence="2 3" key="1">
    <citation type="submission" date="2020-10" db="EMBL/GenBank/DDBJ databases">
        <title>Plant Genome Project.</title>
        <authorList>
            <person name="Zhang R.-G."/>
        </authorList>
    </citation>
    <scope>NUCLEOTIDE SEQUENCE [LARGE SCALE GENOMIC DNA]</scope>
    <source>
        <strain evidence="2">FAFU-HL-1</strain>
        <tissue evidence="2">Leaf</tissue>
    </source>
</reference>
<dbReference type="EMBL" id="JADGMS010000014">
    <property type="protein sequence ID" value="KAF9669611.1"/>
    <property type="molecule type" value="Genomic_DNA"/>
</dbReference>
<feature type="region of interest" description="Disordered" evidence="1">
    <location>
        <begin position="30"/>
        <end position="66"/>
    </location>
</feature>
<name>A0A835JHN9_9ROSI</name>
<protein>
    <submittedName>
        <fullName evidence="2">Uncharacterized protein</fullName>
    </submittedName>
</protein>